<gene>
    <name evidence="1" type="ORF">GJR95_02755</name>
</gene>
<dbReference type="InterPro" id="IPR038765">
    <property type="entry name" value="Papain-like_cys_pep_sf"/>
</dbReference>
<dbReference type="SUPFAM" id="SSF54001">
    <property type="entry name" value="Cysteine proteinases"/>
    <property type="match status" value="1"/>
</dbReference>
<name>A0A6P1VPV8_9BACT</name>
<keyword evidence="2" id="KW-1185">Reference proteome</keyword>
<organism evidence="1 2">
    <name type="scientific">Spirosoma endbachense</name>
    <dbReference type="NCBI Taxonomy" id="2666025"/>
    <lineage>
        <taxon>Bacteria</taxon>
        <taxon>Pseudomonadati</taxon>
        <taxon>Bacteroidota</taxon>
        <taxon>Cytophagia</taxon>
        <taxon>Cytophagales</taxon>
        <taxon>Cytophagaceae</taxon>
        <taxon>Spirosoma</taxon>
    </lineage>
</organism>
<accession>A0A6P1VPV8</accession>
<evidence type="ECO:0000313" key="1">
    <source>
        <dbReference type="EMBL" id="QHV94010.1"/>
    </source>
</evidence>
<dbReference type="Gene3D" id="3.90.1720.10">
    <property type="entry name" value="endopeptidase domain like (from Nostoc punctiforme)"/>
    <property type="match status" value="1"/>
</dbReference>
<protein>
    <submittedName>
        <fullName evidence="1">Uncharacterized protein</fullName>
    </submittedName>
</protein>
<dbReference type="EMBL" id="CP045997">
    <property type="protein sequence ID" value="QHV94010.1"/>
    <property type="molecule type" value="Genomic_DNA"/>
</dbReference>
<dbReference type="KEGG" id="senf:GJR95_02755"/>
<reference evidence="1 2" key="1">
    <citation type="submission" date="2019-11" db="EMBL/GenBank/DDBJ databases">
        <title>Spirosoma endbachense sp. nov., isolated from a natural salt meadow.</title>
        <authorList>
            <person name="Rojas J."/>
            <person name="Ambika Manirajan B."/>
            <person name="Ratering S."/>
            <person name="Suarez C."/>
            <person name="Geissler-Plaum R."/>
            <person name="Schnell S."/>
        </authorList>
    </citation>
    <scope>NUCLEOTIDE SEQUENCE [LARGE SCALE GENOMIC DNA]</scope>
    <source>
        <strain evidence="1 2">I-24</strain>
    </source>
</reference>
<dbReference type="RefSeq" id="WP_162384431.1">
    <property type="nucleotide sequence ID" value="NZ_CP045997.1"/>
</dbReference>
<evidence type="ECO:0000313" key="2">
    <source>
        <dbReference type="Proteomes" id="UP000464577"/>
    </source>
</evidence>
<dbReference type="AlphaFoldDB" id="A0A6P1VPV8"/>
<sequence>MLIGFKNRFHENDLVGALIAVSTGSNWIHTELIYPDGVSVSSWAQTKGVVARPTTHTLKNPTYWEVYDLGRFDTTGLDAFIRSQIGKGYDWQGVFFTYGLPLQKQAWDKWTCAELVYFALVHYTPVDLPGTQTAVTPGQLRAMIKKAGYRRVI</sequence>
<proteinExistence type="predicted"/>
<dbReference type="Proteomes" id="UP000464577">
    <property type="component" value="Chromosome"/>
</dbReference>